<dbReference type="WBParaSite" id="NBR_0000935101-mRNA-1">
    <property type="protein sequence ID" value="NBR_0000935101-mRNA-1"/>
    <property type="gene ID" value="NBR_0000935101"/>
</dbReference>
<protein>
    <submittedName>
        <fullName evidence="11">Chloroplast protein-transporting ATPase</fullName>
    </submittedName>
</protein>
<keyword evidence="1" id="KW-0963">Cytoplasm</keyword>
<feature type="region of interest" description="Disordered" evidence="4">
    <location>
        <begin position="773"/>
        <end position="797"/>
    </location>
</feature>
<dbReference type="GO" id="GO:0006605">
    <property type="term" value="P:protein targeting"/>
    <property type="evidence" value="ECO:0007669"/>
    <property type="project" value="InterPro"/>
</dbReference>
<feature type="transmembrane region" description="Helical" evidence="5">
    <location>
        <begin position="2695"/>
        <end position="2715"/>
    </location>
</feature>
<dbReference type="Proteomes" id="UP000271162">
    <property type="component" value="Unassembled WGS sequence"/>
</dbReference>
<evidence type="ECO:0000256" key="5">
    <source>
        <dbReference type="SAM" id="Phobius"/>
    </source>
</evidence>
<evidence type="ECO:0000259" key="7">
    <source>
        <dbReference type="PROSITE" id="PS51194"/>
    </source>
</evidence>
<dbReference type="PROSITE" id="PS51194">
    <property type="entry name" value="HELICASE_CTER"/>
    <property type="match status" value="1"/>
</dbReference>
<dbReference type="EMBL" id="UYSL01020129">
    <property type="protein sequence ID" value="VDL72941.1"/>
    <property type="molecule type" value="Genomic_DNA"/>
</dbReference>
<dbReference type="InterPro" id="IPR000185">
    <property type="entry name" value="SecA"/>
</dbReference>
<reference evidence="9 10" key="2">
    <citation type="submission" date="2018-11" db="EMBL/GenBank/DDBJ databases">
        <authorList>
            <consortium name="Pathogen Informatics"/>
        </authorList>
    </citation>
    <scope>NUCLEOTIDE SEQUENCE [LARGE SCALE GENOMIC DNA]</scope>
</reference>
<reference evidence="11" key="1">
    <citation type="submission" date="2016-04" db="UniProtKB">
        <authorList>
            <consortium name="WormBaseParasite"/>
        </authorList>
    </citation>
    <scope>IDENTIFICATION</scope>
</reference>
<dbReference type="SMART" id="SM00957">
    <property type="entry name" value="SecA_DEAD"/>
    <property type="match status" value="1"/>
</dbReference>
<evidence type="ECO:0000259" key="6">
    <source>
        <dbReference type="PROSITE" id="PS51192"/>
    </source>
</evidence>
<name>A0A158QZ12_NIPBR</name>
<feature type="domain" description="SecA family profile" evidence="8">
    <location>
        <begin position="1313"/>
        <end position="1998"/>
    </location>
</feature>
<keyword evidence="2" id="KW-0813">Transport</keyword>
<feature type="transmembrane region" description="Helical" evidence="5">
    <location>
        <begin position="2666"/>
        <end position="2688"/>
    </location>
</feature>
<dbReference type="Gene3D" id="3.40.50.300">
    <property type="entry name" value="P-loop containing nucleotide triphosphate hydrolases"/>
    <property type="match status" value="2"/>
</dbReference>
<evidence type="ECO:0000256" key="3">
    <source>
        <dbReference type="ARBA" id="ARBA00023010"/>
    </source>
</evidence>
<sequence>MNNLVPHFSTERPEKELLRLIVDWFKSGEMTLQQYLVWRQFPCDGSVRLDDLKKAKWPKSTDTLFTRFKMSLDNIPVADLSLENKQHLSQFLKNLQPSQVCKQELSGLRLKVISKLMFVSKMKTFLESELKEKSLIYEVNLYAEYAIILDCNLENDVWHGINIRRSLPRTLRGKARSGSKDGERGQPGSDGNAGESSGNATIITNELKNREKFKILLNGGSGQGGQDGGDGVNGIHGKTSSHGDLLRLMPDYNSLYFSSWKTFSDYSPGSTWTMPFGRSEYKGFQEWIERRYECPDGRQIDFALAGRRKLLCMVYDFLFLIRGGQGSMGSEGGKNGLGGEGGNRGEFTARNMTSGRLFDGIDVTVNKGEDGLDGECGRSGDPGSHGNDVALIDQSGDMTPLRVRKSRHFYGVQENCKLGYSYENYSGVETRFSGYRYYDMNYSNCYVRIVARDLDKIQATKATEKRQASERRSNSKAVSKQTISEELIMREYMIECMGEELDLHYHHDNEFKAVVAEEEQEQQQSEDQIATVRVHAEDPSFLKQITRRSKTVDVNELITRIQAPSSRTASLEEQVRLIADVFSVPLEIDDNLSSNLDAIVHRLRDDQNIISAFKGRRQLSNGMTVGDFNEFVREVPRKLREKKLLSEISPTTLDDISIDSVIDATDMELRDVHAIPLDGFWEASRIPSNKGGKSEVDQFFDQLEYKFASTEFLLALYDIEHYLSEKKAAFEEYRNDAINWCNVEAAKAHLMTFLSKDERNRIAEAERAAEEEFQAQFSRSKERTTADPVEVEPQTESKSKWSKFTDSVSDMVKKYAKSSSFPQVVALLKEHAKGIAAASEKLVNLLEEDDSISERLLVEKASFRQKALPGTTPMSLIHIYFMSQQLLDYNCMLYRYHKKFSAKIFTPRDWYSGEDGDALSSRTEFITNLSTYGMPINHSDLREFMLLHGVKCGAYRQFVADQRRMNVQVFCTSGYSKMRLVESLNVSESQSCRIFIDGNGDVANIGPDMAVRQLRQNLQSRQLNISLPTINAPDLTTYFDEKTTVQEWSSAVTVSIGSDFLGLLHHIFEVTGCHMTLCDLQFMMNTVVLLVEHYDIPLASLYSWIVARNGVIEDIWLAARVAAVMKEKAPEFKTLVKDLSAIKGPILRALFGSKLEECELESDSLHSVINMLAHAEERVFELEKIPLKDWIDISKCQTWTSYAPLLREYGTVGYFFVFLDSLGRSEGEQLREIVDRLSSQGPLMVFEKLISLLSYLIAHHEIELNRSTAPSVEKLLKTASTITAEAALEARVSFDDFVSQGHAQKFGNVFLLRNECIQWLWMRETRKMNEWSRVVPQSSRTLKDVIRLCVNSNDDDAQKNVRKAAMNEIQTLLQGDGEQDEHMKILRKIDDILFKKRKLRLRDTQKVAVLSAVRNPKNLLSQVNTGEGKSYIILALAVMRIKLGVNETVDIITSSSVLAKRDAEHMSDLYEAFGIKVSHNCDEDVEKRKDAYKCGVVYGDITRFERDYLLHHFYKRNVLGSRKRCNVIVDEVDSMLLDNGGNMLYLSHNVPGLELLESLLVFIHKQIRMPSFSAKDEMEFNSAELRKLVLMDMFGLITKHDIAGLLYDQNTANIGILWRLLLKHDIVDEEGVMNVSSMEKLEDFAKEVLSNCGATLAGRILAMINLVQNRSREICVPGYLKNFVLSHLDEFIENAKKSLFLKHNDEYVVDLDHTGRCSDLHPLITIIDRSTGTDLSSSQWTGGLHQFLQLKHGCRLAPLSLKAVFISNVSYLKGYSKLNGFSGTLGSKEESNSLVTIYNADLMKIPTWKAKNFNENAPVLALTRSEWVKEIYDETCDQILAHRSVLIICRSIAEVDEIHDGILSCLDAESHKRRRQLEDAFRAVVVYRREFDEFDFSASGGLRCGQVIISTNLAGRGTDIVLHDELATVGGLHVIVSFLPENTRIEEQAYGRAARCGQPGSGQIITLVESDSDSNIFQLKQFRDNAEVHRLQSLKLFYDYHIDVEEACLRLFQDHCSGVLSDVCTNSDDDLPTNVQVIYFALLDEWALWLDDKADAIKKCELDRSNQQKAEIIESVRQFLERHPLPSKGQESELPSWISCPQPIITSALIDISQRKSTRALEKVERILSEYPEFAAEALYYKGVIAQQQIRTMKTAWIGKVADVDNAPERLIKNDPVRLEEATECFLNARGLLTARIQRKNMLCNIVSMLQQNPSTVKSRGFSVQKDEANAVLETLIGNIDDMLGHTVKPEDVRRGNEAPFLQVRRYREFRRAAIFSPVTLSKHITNEQLNQISSKHCLSVSVLRSAFKAIGEAEHIEEHMGCKVVSSDLLAETFSMPSVTGFWDSLRRSGCFLQEKVYIAVKRNHRTLVPALMPLEPATLKKTPFQIQLTTEQLEEYELFDVHGNASSILKDDLKNREIQECLEAGTVHVEMVGELNPLVLCTLKQLDQFDYLTEEIIISELNVRPIEARWILQKFVENNVLTMRIAEVEAESNNNNDTDVEKEIQERTIYTLNDTPSFEMFPYNMRETLQKLLTKHFSYGYALKALQSSVKESLDNRGIQHRIFLPLQPYADLYNDMLLCGILQHERVTLVLKNVYDPSDGDCIPTEIYGRLEKKSPWILINKCHLASTAGFLRKKGVLPGQEARKIIDGGLRQVAVVTKPNPWIWALGLFLVLGAVAVVLGAVFLGPIAFTLAFAALAVVGTTLFVLAVMGLNQKMKSVVQAEHIDEFKILRDFHKAAIVEDRKEKAETKVETVRT</sequence>
<dbReference type="PANTHER" id="PTHR30612:SF0">
    <property type="entry name" value="CHLOROPLAST PROTEIN-TRANSPORTING ATPASE"/>
    <property type="match status" value="1"/>
</dbReference>
<evidence type="ECO:0000313" key="9">
    <source>
        <dbReference type="EMBL" id="VDL72941.1"/>
    </source>
</evidence>
<dbReference type="InterPro" id="IPR014001">
    <property type="entry name" value="Helicase_ATP-bd"/>
</dbReference>
<proteinExistence type="predicted"/>
<dbReference type="PRINTS" id="PR00906">
    <property type="entry name" value="SECA"/>
</dbReference>
<evidence type="ECO:0000313" key="11">
    <source>
        <dbReference type="WBParaSite" id="NBR_0000935101-mRNA-1"/>
    </source>
</evidence>
<keyword evidence="5" id="KW-0812">Transmembrane</keyword>
<dbReference type="PANTHER" id="PTHR30612">
    <property type="entry name" value="SECA INNER MEMBRANE COMPONENT OF SEC PROTEIN SECRETION SYSTEM"/>
    <property type="match status" value="1"/>
</dbReference>
<evidence type="ECO:0000313" key="10">
    <source>
        <dbReference type="Proteomes" id="UP000271162"/>
    </source>
</evidence>
<dbReference type="InterPro" id="IPR001650">
    <property type="entry name" value="Helicase_C-like"/>
</dbReference>
<evidence type="ECO:0000259" key="8">
    <source>
        <dbReference type="PROSITE" id="PS51196"/>
    </source>
</evidence>
<keyword evidence="5" id="KW-0472">Membrane</keyword>
<dbReference type="STRING" id="27835.A0A158QZ12"/>
<dbReference type="GO" id="GO:0016020">
    <property type="term" value="C:membrane"/>
    <property type="evidence" value="ECO:0007669"/>
    <property type="project" value="InterPro"/>
</dbReference>
<dbReference type="InterPro" id="IPR027417">
    <property type="entry name" value="P-loop_NTPase"/>
</dbReference>
<keyword evidence="5" id="KW-1133">Transmembrane helix</keyword>
<dbReference type="GO" id="GO:0017038">
    <property type="term" value="P:protein import"/>
    <property type="evidence" value="ECO:0007669"/>
    <property type="project" value="InterPro"/>
</dbReference>
<feature type="domain" description="Helicase C-terminal" evidence="7">
    <location>
        <begin position="1827"/>
        <end position="1997"/>
    </location>
</feature>
<evidence type="ECO:0000256" key="4">
    <source>
        <dbReference type="SAM" id="MobiDB-lite"/>
    </source>
</evidence>
<dbReference type="Gene3D" id="3.90.1440.10">
    <property type="entry name" value="SecA, preprotein cross-linking domain"/>
    <property type="match status" value="1"/>
</dbReference>
<dbReference type="PROSITE" id="PS51192">
    <property type="entry name" value="HELICASE_ATP_BIND_1"/>
    <property type="match status" value="1"/>
</dbReference>
<dbReference type="PROSITE" id="PS51196">
    <property type="entry name" value="SECA_MOTOR_DEAD"/>
    <property type="match status" value="1"/>
</dbReference>
<dbReference type="GO" id="GO:0005524">
    <property type="term" value="F:ATP binding"/>
    <property type="evidence" value="ECO:0007669"/>
    <property type="project" value="InterPro"/>
</dbReference>
<accession>A0A158QZ12</accession>
<gene>
    <name evidence="9" type="ORF">NBR_LOCUS9352</name>
</gene>
<evidence type="ECO:0000256" key="1">
    <source>
        <dbReference type="ARBA" id="ARBA00022490"/>
    </source>
</evidence>
<dbReference type="InterPro" id="IPR014018">
    <property type="entry name" value="SecA_motor_DEAD"/>
</dbReference>
<keyword evidence="3" id="KW-0811">Translocation</keyword>
<dbReference type="OMA" id="WILINKC"/>
<evidence type="ECO:0000256" key="2">
    <source>
        <dbReference type="ARBA" id="ARBA00022927"/>
    </source>
</evidence>
<keyword evidence="2" id="KW-0653">Protein transport</keyword>
<dbReference type="GO" id="GO:0006886">
    <property type="term" value="P:intracellular protein transport"/>
    <property type="evidence" value="ECO:0007669"/>
    <property type="project" value="InterPro"/>
</dbReference>
<feature type="region of interest" description="Disordered" evidence="4">
    <location>
        <begin position="172"/>
        <end position="199"/>
    </location>
</feature>
<organism evidence="11">
    <name type="scientific">Nippostrongylus brasiliensis</name>
    <name type="common">Rat hookworm</name>
    <dbReference type="NCBI Taxonomy" id="27835"/>
    <lineage>
        <taxon>Eukaryota</taxon>
        <taxon>Metazoa</taxon>
        <taxon>Ecdysozoa</taxon>
        <taxon>Nematoda</taxon>
        <taxon>Chromadorea</taxon>
        <taxon>Rhabditida</taxon>
        <taxon>Rhabditina</taxon>
        <taxon>Rhabditomorpha</taxon>
        <taxon>Strongyloidea</taxon>
        <taxon>Heligmosomidae</taxon>
        <taxon>Nippostrongylus</taxon>
    </lineage>
</organism>
<dbReference type="InterPro" id="IPR011115">
    <property type="entry name" value="SecA_DEAD"/>
</dbReference>
<dbReference type="Pfam" id="PF07517">
    <property type="entry name" value="SecA_DEAD"/>
    <property type="match status" value="1"/>
</dbReference>
<feature type="domain" description="Helicase ATP-binding" evidence="6">
    <location>
        <begin position="1410"/>
        <end position="1568"/>
    </location>
</feature>
<keyword evidence="10" id="KW-1185">Reference proteome</keyword>
<dbReference type="SUPFAM" id="SSF52540">
    <property type="entry name" value="P-loop containing nucleoside triphosphate hydrolases"/>
    <property type="match status" value="2"/>
</dbReference>